<dbReference type="PANTHER" id="PTHR22691:SF8">
    <property type="entry name" value="PROTEIN SPT2 HOMOLOG"/>
    <property type="match status" value="1"/>
</dbReference>
<evidence type="ECO:0000313" key="4">
    <source>
        <dbReference type="EMBL" id="CAG2067951.1"/>
    </source>
</evidence>
<feature type="region of interest" description="Disordered" evidence="3">
    <location>
        <begin position="117"/>
        <end position="139"/>
    </location>
</feature>
<sequence length="184" mass="21156">QRPTSQSSSQRPTSQSSSQRPIAQPNRSQPSSLQKPTLSSQKAREFPPNDLKNRPLSSKNVAPHQFPPPDLRPKQFPPPDVRRKQFPPADVRRKPKPSAKLQYYECLHRSDLVSGRIESDDEYDSELDDFIDDGPEETEDYSKHIREIFGYDKSKYNDMDEDDECMESNFGQVLKEEFNSAKIG</sequence>
<dbReference type="PANTHER" id="PTHR22691">
    <property type="entry name" value="YEAST SPT2-RELATED"/>
    <property type="match status" value="1"/>
</dbReference>
<dbReference type="Pfam" id="PF08243">
    <property type="entry name" value="SPT2"/>
    <property type="match status" value="1"/>
</dbReference>
<feature type="compositionally biased region" description="Pro residues" evidence="3">
    <location>
        <begin position="65"/>
        <end position="79"/>
    </location>
</feature>
<dbReference type="SMART" id="SM00784">
    <property type="entry name" value="SPT2"/>
    <property type="match status" value="1"/>
</dbReference>
<dbReference type="EMBL" id="CAJPIN010078684">
    <property type="protein sequence ID" value="CAG2067951.1"/>
    <property type="molecule type" value="Genomic_DNA"/>
</dbReference>
<feature type="non-terminal residue" evidence="4">
    <location>
        <position position="184"/>
    </location>
</feature>
<comment type="caution">
    <text evidence="4">The sequence shown here is derived from an EMBL/GenBank/DDBJ whole genome shotgun (WGS) entry which is preliminary data.</text>
</comment>
<feature type="compositionally biased region" description="Polar residues" evidence="3">
    <location>
        <begin position="25"/>
        <end position="41"/>
    </location>
</feature>
<organism evidence="4 5">
    <name type="scientific">Timema podura</name>
    <name type="common">Walking stick</name>
    <dbReference type="NCBI Taxonomy" id="61482"/>
    <lineage>
        <taxon>Eukaryota</taxon>
        <taxon>Metazoa</taxon>
        <taxon>Ecdysozoa</taxon>
        <taxon>Arthropoda</taxon>
        <taxon>Hexapoda</taxon>
        <taxon>Insecta</taxon>
        <taxon>Pterygota</taxon>
        <taxon>Neoptera</taxon>
        <taxon>Polyneoptera</taxon>
        <taxon>Phasmatodea</taxon>
        <taxon>Timematodea</taxon>
        <taxon>Timematoidea</taxon>
        <taxon>Timematidae</taxon>
        <taxon>Timema</taxon>
    </lineage>
</organism>
<protein>
    <recommendedName>
        <fullName evidence="6">Protein SPT2 homolog</fullName>
    </recommendedName>
</protein>
<keyword evidence="5" id="KW-1185">Reference proteome</keyword>
<feature type="compositionally biased region" description="Acidic residues" evidence="3">
    <location>
        <begin position="119"/>
        <end position="139"/>
    </location>
</feature>
<feature type="compositionally biased region" description="Low complexity" evidence="3">
    <location>
        <begin position="1"/>
        <end position="21"/>
    </location>
</feature>
<keyword evidence="2" id="KW-0175">Coiled coil</keyword>
<name>A0ABN7PQX3_TIMPD</name>
<feature type="region of interest" description="Disordered" evidence="3">
    <location>
        <begin position="1"/>
        <end position="99"/>
    </location>
</feature>
<reference evidence="4" key="1">
    <citation type="submission" date="2021-03" db="EMBL/GenBank/DDBJ databases">
        <authorList>
            <person name="Tran Van P."/>
        </authorList>
    </citation>
    <scope>NUCLEOTIDE SEQUENCE</scope>
</reference>
<evidence type="ECO:0000256" key="2">
    <source>
        <dbReference type="ARBA" id="ARBA00023054"/>
    </source>
</evidence>
<evidence type="ECO:0000256" key="1">
    <source>
        <dbReference type="ARBA" id="ARBA00006461"/>
    </source>
</evidence>
<dbReference type="Proteomes" id="UP001153148">
    <property type="component" value="Unassembled WGS sequence"/>
</dbReference>
<feature type="non-terminal residue" evidence="4">
    <location>
        <position position="1"/>
    </location>
</feature>
<evidence type="ECO:0008006" key="6">
    <source>
        <dbReference type="Google" id="ProtNLM"/>
    </source>
</evidence>
<comment type="similarity">
    <text evidence="1">Belongs to the SPT2 family.</text>
</comment>
<proteinExistence type="inferred from homology"/>
<accession>A0ABN7PQX3</accession>
<dbReference type="InterPro" id="IPR013256">
    <property type="entry name" value="Chromatin_SPT2"/>
</dbReference>
<gene>
    <name evidence="4" type="ORF">TPAB3V08_LOCUS14894</name>
</gene>
<evidence type="ECO:0000256" key="3">
    <source>
        <dbReference type="SAM" id="MobiDB-lite"/>
    </source>
</evidence>
<evidence type="ECO:0000313" key="5">
    <source>
        <dbReference type="Proteomes" id="UP001153148"/>
    </source>
</evidence>
<feature type="compositionally biased region" description="Basic and acidic residues" evidence="3">
    <location>
        <begin position="42"/>
        <end position="53"/>
    </location>
</feature>